<keyword evidence="2" id="KW-1185">Reference proteome</keyword>
<dbReference type="EMBL" id="CP005746">
    <property type="protein sequence ID" value="AHH11091.1"/>
    <property type="molecule type" value="Genomic_DNA"/>
</dbReference>
<dbReference type="AlphaFoldDB" id="W5T1F7"/>
<proteinExistence type="predicted"/>
<organism evidence="1">
    <name type="scientific">Borrelia coriaceae ATCC 43381</name>
    <dbReference type="NCBI Taxonomy" id="1408429"/>
    <lineage>
        <taxon>Bacteria</taxon>
        <taxon>Pseudomonadati</taxon>
        <taxon>Spirochaetota</taxon>
        <taxon>Spirochaetia</taxon>
        <taxon>Spirochaetales</taxon>
        <taxon>Borreliaceae</taxon>
        <taxon>Borrelia</taxon>
    </lineage>
</organism>
<accession>W5T1F7</accession>
<dbReference type="OrthoDB" id="3099201at2"/>
<dbReference type="HOGENOM" id="CLU_1529718_0_0_12"/>
<geneLocation type="plasmid" evidence="1 2">
    <name>unnamed</name>
</geneLocation>
<evidence type="ECO:0000313" key="2">
    <source>
        <dbReference type="Proteomes" id="UP000019330"/>
    </source>
</evidence>
<dbReference type="RefSeq" id="WP_025408444.1">
    <property type="nucleotide sequence ID" value="NZ_CP005746.1"/>
</dbReference>
<name>W5T1F7_9SPIR</name>
<gene>
    <name evidence="1" type="ORF">BCO_0000802</name>
</gene>
<reference evidence="1" key="1">
    <citation type="submission" date="2013-04" db="EMBL/GenBank/DDBJ databases">
        <title>Comparative Genomics of Relapsing Fever Spirochetes.</title>
        <authorList>
            <person name="Schwan T.G."/>
            <person name="Raffel S.J."/>
            <person name="Porcella S.F."/>
            <person name="Martens C.A."/>
            <person name="Bruno D.P."/>
            <person name="Ricklefs S.M."/>
            <person name="Barbian K.B."/>
        </authorList>
    </citation>
    <scope>NUCLEOTIDE SEQUENCE</scope>
    <source>
        <strain evidence="1">Co53</strain>
        <plasmid evidence="1">unnamed</plasmid>
    </source>
</reference>
<protein>
    <submittedName>
        <fullName evidence="1">Uncharacterized protein</fullName>
    </submittedName>
</protein>
<evidence type="ECO:0000313" key="1">
    <source>
        <dbReference type="EMBL" id="AHH11091.1"/>
    </source>
</evidence>
<dbReference type="Proteomes" id="UP000019330">
    <property type="component" value="Plasmid unnamed"/>
</dbReference>
<keyword evidence="1" id="KW-0614">Plasmid</keyword>
<sequence length="179" mass="21347">MEVRELILKLCFLFGLLISFECCKARESEEVVVSTYFSNNWGSGHFMLYLKNNDDSFSIGYGSYHRHEPVTIYLTLKNEHKVVIKNIKLNDEELYFYNDEFSNRPLNEVKDIEYRLDVKNYTYKWKKLIEDAKGGDLKFRVTCMRVETDVDKTYEFRVSAKNLSLLAEMIDDYHLKFIR</sequence>